<comment type="caution">
    <text evidence="7">The sequence shown here is derived from an EMBL/GenBank/DDBJ whole genome shotgun (WGS) entry which is preliminary data.</text>
</comment>
<organism evidence="7 8">
    <name type="scientific">Candidatus Synechococcus calcipolaris G9</name>
    <dbReference type="NCBI Taxonomy" id="1497997"/>
    <lineage>
        <taxon>Bacteria</taxon>
        <taxon>Bacillati</taxon>
        <taxon>Cyanobacteriota</taxon>
        <taxon>Cyanophyceae</taxon>
        <taxon>Synechococcales</taxon>
        <taxon>Synechococcaceae</taxon>
        <taxon>Synechococcus</taxon>
    </lineage>
</organism>
<keyword evidence="8" id="KW-1185">Reference proteome</keyword>
<proteinExistence type="predicted"/>
<keyword evidence="2 5" id="KW-0812">Transmembrane</keyword>
<evidence type="ECO:0000256" key="1">
    <source>
        <dbReference type="ARBA" id="ARBA00004141"/>
    </source>
</evidence>
<comment type="subcellular location">
    <subcellularLocation>
        <location evidence="1">Membrane</location>
        <topology evidence="1">Multi-pass membrane protein</topology>
    </subcellularLocation>
</comment>
<evidence type="ECO:0000256" key="3">
    <source>
        <dbReference type="ARBA" id="ARBA00022989"/>
    </source>
</evidence>
<accession>A0ABT6F1E8</accession>
<feature type="transmembrane region" description="Helical" evidence="5">
    <location>
        <begin position="7"/>
        <end position="27"/>
    </location>
</feature>
<evidence type="ECO:0000256" key="5">
    <source>
        <dbReference type="SAM" id="Phobius"/>
    </source>
</evidence>
<gene>
    <name evidence="7" type="ORF">L3556_11955</name>
</gene>
<dbReference type="Pfam" id="PF05154">
    <property type="entry name" value="TM2"/>
    <property type="match status" value="1"/>
</dbReference>
<evidence type="ECO:0000256" key="4">
    <source>
        <dbReference type="ARBA" id="ARBA00023136"/>
    </source>
</evidence>
<keyword evidence="3 5" id="KW-1133">Transmembrane helix</keyword>
<dbReference type="RefSeq" id="WP_277867502.1">
    <property type="nucleotide sequence ID" value="NZ_JAKKUT010000002.1"/>
</dbReference>
<name>A0ABT6F1E8_9SYNE</name>
<protein>
    <submittedName>
        <fullName evidence="7">TM2 domain-containing protein</fullName>
    </submittedName>
</protein>
<reference evidence="7" key="1">
    <citation type="journal article" date="2022" name="Genome Biol. Evol.">
        <title>A New Gene Family Diagnostic for Intracellular Biomineralization of Amorphous Ca Carbonates by Cyanobacteria.</title>
        <authorList>
            <person name="Benzerara K."/>
            <person name="Duprat E."/>
            <person name="Bitard-Feildel T."/>
            <person name="Caumes G."/>
            <person name="Cassier-Chauvat C."/>
            <person name="Chauvat F."/>
            <person name="Dezi M."/>
            <person name="Diop S.I."/>
            <person name="Gaschignard G."/>
            <person name="Gorgen S."/>
            <person name="Gugger M."/>
            <person name="Lopez-Garcia P."/>
            <person name="Millet M."/>
            <person name="Skouri-Panet F."/>
            <person name="Moreira D."/>
            <person name="Callebaut I."/>
        </authorList>
    </citation>
    <scope>NUCLEOTIDE SEQUENCE</scope>
    <source>
        <strain evidence="7">G9</strain>
    </source>
</reference>
<keyword evidence="4 5" id="KW-0472">Membrane</keyword>
<feature type="transmembrane region" description="Helical" evidence="5">
    <location>
        <begin position="33"/>
        <end position="55"/>
    </location>
</feature>
<feature type="domain" description="TM2" evidence="6">
    <location>
        <begin position="5"/>
        <end position="52"/>
    </location>
</feature>
<dbReference type="InterPro" id="IPR007829">
    <property type="entry name" value="TM2"/>
</dbReference>
<evidence type="ECO:0000256" key="2">
    <source>
        <dbReference type="ARBA" id="ARBA00022692"/>
    </source>
</evidence>
<dbReference type="Proteomes" id="UP001154265">
    <property type="component" value="Unassembled WGS sequence"/>
</dbReference>
<reference evidence="7" key="2">
    <citation type="submission" date="2022-01" db="EMBL/GenBank/DDBJ databases">
        <authorList>
            <person name="Zivanovic Y."/>
            <person name="Moreira D."/>
            <person name="Lopez-Garcia P."/>
        </authorList>
    </citation>
    <scope>NUCLEOTIDE SEQUENCE</scope>
    <source>
        <strain evidence="7">G9</strain>
    </source>
</reference>
<sequence>MPRSDTGVAYLLWCLGFFGLCGVQRLYTGNIVMGLIYLFTFGFCFIGQLIDLLLIPDLVHQRNLYFQGRYGISPLPQGHGMPIQIELEKLKAEYQATNTPMQRLLVAAQKNGGVLSAAQAAMYTQLEPDQLQAVLMEAQRVGYATISNDATTGAIRYHFDL</sequence>
<dbReference type="EMBL" id="JAKKUT010000002">
    <property type="protein sequence ID" value="MDG2991640.1"/>
    <property type="molecule type" value="Genomic_DNA"/>
</dbReference>
<evidence type="ECO:0000259" key="6">
    <source>
        <dbReference type="Pfam" id="PF05154"/>
    </source>
</evidence>
<evidence type="ECO:0000313" key="8">
    <source>
        <dbReference type="Proteomes" id="UP001154265"/>
    </source>
</evidence>
<evidence type="ECO:0000313" key="7">
    <source>
        <dbReference type="EMBL" id="MDG2991640.1"/>
    </source>
</evidence>